<dbReference type="Proteomes" id="UP001145799">
    <property type="component" value="Unassembled WGS sequence"/>
</dbReference>
<dbReference type="InterPro" id="IPR024983">
    <property type="entry name" value="CHAT_dom"/>
</dbReference>
<dbReference type="RefSeq" id="WP_270121152.1">
    <property type="nucleotide sequence ID" value="NZ_BAAAOM010000002.1"/>
</dbReference>
<evidence type="ECO:0000313" key="4">
    <source>
        <dbReference type="Proteomes" id="UP001145799"/>
    </source>
</evidence>
<organism evidence="2 4">
    <name type="scientific">Glycomyces lechevalierae</name>
    <dbReference type="NCBI Taxonomy" id="256034"/>
    <lineage>
        <taxon>Bacteria</taxon>
        <taxon>Bacillati</taxon>
        <taxon>Actinomycetota</taxon>
        <taxon>Actinomycetes</taxon>
        <taxon>Glycomycetales</taxon>
        <taxon>Glycomycetaceae</taxon>
        <taxon>Glycomyces</taxon>
    </lineage>
</organism>
<name>A0A9X3SVE0_9ACTN</name>
<keyword evidence="5" id="KW-1185">Reference proteome</keyword>
<comment type="caution">
    <text evidence="2">The sequence shown here is derived from an EMBL/GenBank/DDBJ whole genome shotgun (WGS) entry which is preliminary data.</text>
</comment>
<reference evidence="3 5" key="2">
    <citation type="submission" date="2023-07" db="EMBL/GenBank/DDBJ databases">
        <title>Sequencing the genomes of 1000 actinobacteria strains.</title>
        <authorList>
            <person name="Klenk H.-P."/>
        </authorList>
    </citation>
    <scope>NUCLEOTIDE SEQUENCE [LARGE SCALE GENOMIC DNA]</scope>
    <source>
        <strain evidence="3 5">DSM 44724</strain>
    </source>
</reference>
<dbReference type="Pfam" id="PF12770">
    <property type="entry name" value="CHAT"/>
    <property type="match status" value="1"/>
</dbReference>
<protein>
    <submittedName>
        <fullName evidence="2">CHAT domain-containing protein</fullName>
    </submittedName>
    <submittedName>
        <fullName evidence="3">Tetratricopeptide (TPR) repeat protein</fullName>
    </submittedName>
</protein>
<evidence type="ECO:0000259" key="1">
    <source>
        <dbReference type="Pfam" id="PF12770"/>
    </source>
</evidence>
<dbReference type="InterPro" id="IPR011990">
    <property type="entry name" value="TPR-like_helical_dom_sf"/>
</dbReference>
<dbReference type="SUPFAM" id="SSF48452">
    <property type="entry name" value="TPR-like"/>
    <property type="match status" value="1"/>
</dbReference>
<evidence type="ECO:0000313" key="5">
    <source>
        <dbReference type="Proteomes" id="UP001183604"/>
    </source>
</evidence>
<proteinExistence type="predicted"/>
<dbReference type="PANTHER" id="PTHR19959">
    <property type="entry name" value="KINESIN LIGHT CHAIN"/>
    <property type="match status" value="1"/>
</dbReference>
<evidence type="ECO:0000313" key="3">
    <source>
        <dbReference type="EMBL" id="MDR7337870.1"/>
    </source>
</evidence>
<dbReference type="PANTHER" id="PTHR19959:SF119">
    <property type="entry name" value="FUNGAL LIPASE-LIKE DOMAIN-CONTAINING PROTEIN"/>
    <property type="match status" value="1"/>
</dbReference>
<gene>
    <name evidence="3" type="ORF">J2S69_001589</name>
    <name evidence="2" type="ORF">O2L01_06760</name>
</gene>
<dbReference type="Proteomes" id="UP001183604">
    <property type="component" value="Unassembled WGS sequence"/>
</dbReference>
<reference evidence="2" key="1">
    <citation type="submission" date="2022-12" db="EMBL/GenBank/DDBJ databases">
        <title>Gycomyces niveus sp.nov., a novel actinomycete isolated from soil in Shouguang.</title>
        <authorList>
            <person name="Yang X."/>
        </authorList>
    </citation>
    <scope>NUCLEOTIDE SEQUENCE</scope>
    <source>
        <strain evidence="2">DSM 44724</strain>
    </source>
</reference>
<dbReference type="AlphaFoldDB" id="A0A9X3SVE0"/>
<dbReference type="EMBL" id="JAVDYD010000001">
    <property type="protein sequence ID" value="MDR7337870.1"/>
    <property type="molecule type" value="Genomic_DNA"/>
</dbReference>
<accession>A0A9X3SVE0</accession>
<dbReference type="EMBL" id="JAPZVQ010000003">
    <property type="protein sequence ID" value="MDA1384677.1"/>
    <property type="molecule type" value="Genomic_DNA"/>
</dbReference>
<dbReference type="Gene3D" id="1.25.40.10">
    <property type="entry name" value="Tetratricopeptide repeat domain"/>
    <property type="match status" value="2"/>
</dbReference>
<sequence>MSASERFQRFLLKTASALDPEFGAMVKGNQLLLRVMHTKDYAAMDEAIDCLRRALAGTSITGDDRSTTLTSLATALMMRFERTRDNADRDGAIDAERQSLAMRPPGHPKRHSSLANLAGMLTQRYMFGGDPADIDAAIECGSEAVELVPEGDENRATAFANLGSAYRYRFERQGDPSDIRAAVEAAETAVEYSVAGDPRAVTRRSDLSSVLVAKVRAVGGTRDLDRAVDHAAAAVLGTSSESPYLATVLTNYGVALRARFDFVGESSDLDTAIKVSAAAVEATPERHVKRPDRLTSLALALRARFEYHGGDADLDAAIDALRAATLGTEHSRATATRLQNLGSVLRTRFARTGDRSDLDAAVGFLQQALDALGPDDPARTRVLSNLGITLLTRSARFGAPEDLDAAVDLGRRSIEATPDGDPYLAMRLLNTASSLISRYERADAPSDIDEAIDLARRAVTATPDGHPRLAAAWNLLSASLQYRYKTRFDPDDLREAVAASSHAVAKSAPDEFNRAPRLASLAAALMLRYELEQRIELVDAAIAALQEGLAVKGAATTDRIDITKNLAHTTIARAEASGAAPKRAPAFGLPHYEKAIEQLATLSRRGLAHEDHQHRLEAHAAALGRDATAAAIASGDLEKAVRLSEQGRSVWWSGVLDLRADLTELRTAHPALAAELERCRAILDRPSMSAFTIEFESTAEAPDRAATLDAGERYDELVGRIRALEPTEAFPHPVRFLLGPSPADASDVDLGGPVILVNVSGWRCDALAITGGTIEHVELSITLREAEEKTLRYLEALGRYSNGDPDGRFLLEMATRPVLEWMWKGIAEPVLKRLGLLGEPGAEPPRVWWCPTGPLSLLPLHAAATRKGDGGAVMDQVVSSYTPTLRALAEARSKPVDQSPSRMLVATIARTPIGSASSEQATSRADLAGAAAERSLLAELFDEDRLTLLGDERATREAMLTELGRHRWAHFACHGVQNLAEPGRGGLVPFDWEHSGLITVADLSSTSAGAGEFAFLSACQTATGGVTGFDEAVNLSAALHYSGWRHVIGTLWTVYDDSASQVADDLYRTLVKDDAIDSAETARALHDAMLRIRKEHPNDTAAWARFIHSGP</sequence>
<feature type="domain" description="CHAT" evidence="1">
    <location>
        <begin position="817"/>
        <end position="1110"/>
    </location>
</feature>
<evidence type="ECO:0000313" key="2">
    <source>
        <dbReference type="EMBL" id="MDA1384677.1"/>
    </source>
</evidence>